<reference evidence="1" key="1">
    <citation type="submission" date="2021-05" db="EMBL/GenBank/DDBJ databases">
        <authorList>
            <person name="Alioto T."/>
            <person name="Alioto T."/>
            <person name="Gomez Garrido J."/>
        </authorList>
    </citation>
    <scope>NUCLEOTIDE SEQUENCE</scope>
</reference>
<proteinExistence type="predicted"/>
<dbReference type="EMBL" id="HBUF01393601">
    <property type="protein sequence ID" value="CAG6734749.1"/>
    <property type="molecule type" value="Transcribed_RNA"/>
</dbReference>
<sequence length="106" mass="13064">MKNTGKFERNLIPRGMPSDRQYRIRMTCDRRNRYENPAKKCVSNKKCRRRKKLKRTPETNKLLLWSRQESLEDFSTKSVPDKHIFPTFFFTYLRFERHHDTCFIFN</sequence>
<name>A0A8D8YTB2_9HEMI</name>
<dbReference type="AlphaFoldDB" id="A0A8D8YTB2"/>
<dbReference type="EMBL" id="HBUF01393599">
    <property type="protein sequence ID" value="CAG6734747.1"/>
    <property type="molecule type" value="Transcribed_RNA"/>
</dbReference>
<accession>A0A8D8YTB2</accession>
<protein>
    <submittedName>
        <fullName evidence="1">Uncharacterized protein</fullName>
    </submittedName>
</protein>
<organism evidence="1">
    <name type="scientific">Cacopsylla melanoneura</name>
    <dbReference type="NCBI Taxonomy" id="428564"/>
    <lineage>
        <taxon>Eukaryota</taxon>
        <taxon>Metazoa</taxon>
        <taxon>Ecdysozoa</taxon>
        <taxon>Arthropoda</taxon>
        <taxon>Hexapoda</taxon>
        <taxon>Insecta</taxon>
        <taxon>Pterygota</taxon>
        <taxon>Neoptera</taxon>
        <taxon>Paraneoptera</taxon>
        <taxon>Hemiptera</taxon>
        <taxon>Sternorrhyncha</taxon>
        <taxon>Psylloidea</taxon>
        <taxon>Psyllidae</taxon>
        <taxon>Psyllinae</taxon>
        <taxon>Cacopsylla</taxon>
    </lineage>
</organism>
<evidence type="ECO:0000313" key="1">
    <source>
        <dbReference type="EMBL" id="CAG6734749.1"/>
    </source>
</evidence>